<dbReference type="Pfam" id="PF18005">
    <property type="entry name" value="eIF3m_C_helix"/>
    <property type="match status" value="1"/>
</dbReference>
<evidence type="ECO:0000256" key="3">
    <source>
        <dbReference type="ARBA" id="ARBA00022540"/>
    </source>
</evidence>
<comment type="subcellular location">
    <subcellularLocation>
        <location evidence="5">Cytoplasm</location>
    </subcellularLocation>
</comment>
<dbReference type="AlphaFoldDB" id="A0A6G1SLS4"/>
<dbReference type="GO" id="GO:0003743">
    <property type="term" value="F:translation initiation factor activity"/>
    <property type="evidence" value="ECO:0007669"/>
    <property type="project" value="UniProtKB-UniRule"/>
</dbReference>
<comment type="function">
    <text evidence="5">Component of the eukaryotic translation initiation factor 3 (eIF-3) complex, which is involved in protein synthesis of a specialized repertoire of mRNAs and, together with other initiation factors, stimulates binding of mRNA and methionyl-tRNAi to the 40S ribosome. The eIF-3 complex specifically targets and initiates translation of a subset of mRNAs involved in cell proliferation.</text>
</comment>
<protein>
    <recommendedName>
        <fullName evidence="5">Eukaryotic translation initiation factor 3 subunit M</fullName>
        <shortName evidence="5">eIF3m</shortName>
    </recommendedName>
</protein>
<dbReference type="PANTHER" id="PTHR15350">
    <property type="entry name" value="COP9 SIGNALOSOME COMPLEX SUBUNIT 7/DENDRITIC CELL PROTEIN GA17"/>
    <property type="match status" value="1"/>
</dbReference>
<dbReference type="PANTHER" id="PTHR15350:SF2">
    <property type="entry name" value="EUKARYOTIC TRANSLATION INITIATION FACTOR 3 SUBUNIT M"/>
    <property type="match status" value="1"/>
</dbReference>
<evidence type="ECO:0000256" key="1">
    <source>
        <dbReference type="ARBA" id="ARBA00008482"/>
    </source>
</evidence>
<accession>A0A6G1SLS4</accession>
<evidence type="ECO:0000256" key="2">
    <source>
        <dbReference type="ARBA" id="ARBA00022490"/>
    </source>
</evidence>
<keyword evidence="3 5" id="KW-0396">Initiation factor</keyword>
<dbReference type="PROSITE" id="PS50250">
    <property type="entry name" value="PCI"/>
    <property type="match status" value="1"/>
</dbReference>
<keyword evidence="4 5" id="KW-0648">Protein biosynthesis</keyword>
<dbReference type="GO" id="GO:0001732">
    <property type="term" value="P:formation of cytoplasmic translation initiation complex"/>
    <property type="evidence" value="ECO:0007669"/>
    <property type="project" value="UniProtKB-UniRule"/>
</dbReference>
<dbReference type="Pfam" id="PF01399">
    <property type="entry name" value="PCI"/>
    <property type="match status" value="1"/>
</dbReference>
<organism evidence="7">
    <name type="scientific">Aceria tosichella</name>
    <name type="common">wheat curl mite</name>
    <dbReference type="NCBI Taxonomy" id="561515"/>
    <lineage>
        <taxon>Eukaryota</taxon>
        <taxon>Metazoa</taxon>
        <taxon>Ecdysozoa</taxon>
        <taxon>Arthropoda</taxon>
        <taxon>Chelicerata</taxon>
        <taxon>Arachnida</taxon>
        <taxon>Acari</taxon>
        <taxon>Acariformes</taxon>
        <taxon>Trombidiformes</taxon>
        <taxon>Prostigmata</taxon>
        <taxon>Eupodina</taxon>
        <taxon>Eriophyoidea</taxon>
        <taxon>Eriophyidae</taxon>
        <taxon>Eriophyinae</taxon>
        <taxon>Aceriini</taxon>
        <taxon>Aceria</taxon>
    </lineage>
</organism>
<comment type="similarity">
    <text evidence="5">Belongs to the eIF-3 subunit M family.</text>
</comment>
<dbReference type="InterPro" id="IPR045237">
    <property type="entry name" value="COPS7/eIF3m"/>
</dbReference>
<sequence>MAVMHVPTFSPLSAVEQCEQLENYLKELNPSLSFTTVDRLMFGANIQEVITGLDVVMEQSKESDVESVMNAVVTLLFELPTKQEETKNLIETFASTLADKSSDKLAPVSLRVVKNLHDGLFESLELQYIAYTAMVKLATKAKRLPEVFTDVESVKSKYSVETIGFEKAQNLYRLLKTSALDSGRSELASQIMIELLSTYTEENASQAEQDAVTCITSFLKDPNTFLLDHLLALKPVLYLEGKPIFDLLTIFVSEKLQNYIEFYNKNKSFVDGLGLNHEQNLQKMRLLTFMQMAEGQKEISYETIMAELKIEHNEVEPFVFDVLRTQLVRAKIDQLNKKVLVQSTMHRTFGRPQWEQLRTVLSEWRNNFAHIEKTIRMYLAQSS</sequence>
<comment type="similarity">
    <text evidence="1">Belongs to the CSN7/EIF3M family. CSN7 subfamily.</text>
</comment>
<keyword evidence="2 5" id="KW-0963">Cytoplasm</keyword>
<dbReference type="GO" id="GO:0071541">
    <property type="term" value="C:eukaryotic translation initiation factor 3 complex, eIF3m"/>
    <property type="evidence" value="ECO:0007669"/>
    <property type="project" value="UniProtKB-UniRule"/>
</dbReference>
<dbReference type="HAMAP" id="MF_03012">
    <property type="entry name" value="eIF3m"/>
    <property type="match status" value="1"/>
</dbReference>
<dbReference type="InterPro" id="IPR040750">
    <property type="entry name" value="eIF3m_C_helix"/>
</dbReference>
<name>A0A6G1SLS4_9ACAR</name>
<proteinExistence type="inferred from homology"/>
<dbReference type="SMART" id="SM00088">
    <property type="entry name" value="PINT"/>
    <property type="match status" value="1"/>
</dbReference>
<comment type="subunit">
    <text evidence="5">Component of the eukaryotic translation initiation factor 3 (eIF-3) complex.</text>
</comment>
<evidence type="ECO:0000256" key="5">
    <source>
        <dbReference type="HAMAP-Rule" id="MF_03012"/>
    </source>
</evidence>
<dbReference type="GO" id="GO:0016282">
    <property type="term" value="C:eukaryotic 43S preinitiation complex"/>
    <property type="evidence" value="ECO:0007669"/>
    <property type="project" value="UniProtKB-UniRule"/>
</dbReference>
<evidence type="ECO:0000313" key="7">
    <source>
        <dbReference type="EMBL" id="MDE51127.1"/>
    </source>
</evidence>
<feature type="domain" description="PCI" evidence="6">
    <location>
        <begin position="184"/>
        <end position="346"/>
    </location>
</feature>
<dbReference type="InterPro" id="IPR027528">
    <property type="entry name" value="eIF3m"/>
</dbReference>
<evidence type="ECO:0000256" key="4">
    <source>
        <dbReference type="ARBA" id="ARBA00022917"/>
    </source>
</evidence>
<dbReference type="EMBL" id="GGYP01006356">
    <property type="protein sequence ID" value="MDE51127.1"/>
    <property type="molecule type" value="Transcribed_RNA"/>
</dbReference>
<dbReference type="InterPro" id="IPR000717">
    <property type="entry name" value="PCI_dom"/>
</dbReference>
<reference evidence="7" key="1">
    <citation type="submission" date="2018-10" db="EMBL/GenBank/DDBJ databases">
        <title>Transcriptome assembly of Aceria tosichella (Wheat curl mite) Type 2.</title>
        <authorList>
            <person name="Scully E.D."/>
            <person name="Geib S.M."/>
            <person name="Palmer N.A."/>
            <person name="Gupta A.K."/>
            <person name="Sarath G."/>
            <person name="Tatineni S."/>
        </authorList>
    </citation>
    <scope>NUCLEOTIDE SEQUENCE</scope>
    <source>
        <strain evidence="7">LincolnNE</strain>
    </source>
</reference>
<dbReference type="GO" id="GO:0033290">
    <property type="term" value="C:eukaryotic 48S preinitiation complex"/>
    <property type="evidence" value="ECO:0007669"/>
    <property type="project" value="UniProtKB-UniRule"/>
</dbReference>
<evidence type="ECO:0000259" key="6">
    <source>
        <dbReference type="PROSITE" id="PS50250"/>
    </source>
</evidence>
<gene>
    <name evidence="7" type="primary">Tango7</name>
    <name evidence="7" type="ORF">g.11847</name>
</gene>